<name>A0A0L0SVV3_ALLM3</name>
<feature type="compositionally biased region" description="Polar residues" evidence="1">
    <location>
        <begin position="69"/>
        <end position="80"/>
    </location>
</feature>
<protein>
    <submittedName>
        <fullName evidence="2">Uncharacterized protein</fullName>
    </submittedName>
</protein>
<reference evidence="2 3" key="1">
    <citation type="submission" date="2009-11" db="EMBL/GenBank/DDBJ databases">
        <title>Annotation of Allomyces macrogynus ATCC 38327.</title>
        <authorList>
            <consortium name="The Broad Institute Genome Sequencing Platform"/>
            <person name="Russ C."/>
            <person name="Cuomo C."/>
            <person name="Burger G."/>
            <person name="Gray M.W."/>
            <person name="Holland P.W.H."/>
            <person name="King N."/>
            <person name="Lang F.B.F."/>
            <person name="Roger A.J."/>
            <person name="Ruiz-Trillo I."/>
            <person name="Young S.K."/>
            <person name="Zeng Q."/>
            <person name="Gargeya S."/>
            <person name="Fitzgerald M."/>
            <person name="Haas B."/>
            <person name="Abouelleil A."/>
            <person name="Alvarado L."/>
            <person name="Arachchi H.M."/>
            <person name="Berlin A."/>
            <person name="Chapman S.B."/>
            <person name="Gearin G."/>
            <person name="Goldberg J."/>
            <person name="Griggs A."/>
            <person name="Gujja S."/>
            <person name="Hansen M."/>
            <person name="Heiman D."/>
            <person name="Howarth C."/>
            <person name="Larimer J."/>
            <person name="Lui A."/>
            <person name="MacDonald P.J.P."/>
            <person name="McCowen C."/>
            <person name="Montmayeur A."/>
            <person name="Murphy C."/>
            <person name="Neiman D."/>
            <person name="Pearson M."/>
            <person name="Priest M."/>
            <person name="Roberts A."/>
            <person name="Saif S."/>
            <person name="Shea T."/>
            <person name="Sisk P."/>
            <person name="Stolte C."/>
            <person name="Sykes S."/>
            <person name="Wortman J."/>
            <person name="Nusbaum C."/>
            <person name="Birren B."/>
        </authorList>
    </citation>
    <scope>NUCLEOTIDE SEQUENCE [LARGE SCALE GENOMIC DNA]</scope>
    <source>
        <strain evidence="2 3">ATCC 38327</strain>
    </source>
</reference>
<feature type="compositionally biased region" description="Polar residues" evidence="1">
    <location>
        <begin position="729"/>
        <end position="740"/>
    </location>
</feature>
<dbReference type="OMA" id="TLTWNGV"/>
<feature type="region of interest" description="Disordered" evidence="1">
    <location>
        <begin position="1"/>
        <end position="105"/>
    </location>
</feature>
<feature type="region of interest" description="Disordered" evidence="1">
    <location>
        <begin position="718"/>
        <end position="740"/>
    </location>
</feature>
<feature type="region of interest" description="Disordered" evidence="1">
    <location>
        <begin position="1058"/>
        <end position="1078"/>
    </location>
</feature>
<accession>A0A0L0SVV3</accession>
<feature type="region of interest" description="Disordered" evidence="1">
    <location>
        <begin position="187"/>
        <end position="382"/>
    </location>
</feature>
<evidence type="ECO:0000313" key="2">
    <source>
        <dbReference type="EMBL" id="KNE66500.1"/>
    </source>
</evidence>
<feature type="compositionally biased region" description="Low complexity" evidence="1">
    <location>
        <begin position="975"/>
        <end position="984"/>
    </location>
</feature>
<feature type="region of interest" description="Disordered" evidence="1">
    <location>
        <begin position="479"/>
        <end position="507"/>
    </location>
</feature>
<reference evidence="3" key="2">
    <citation type="submission" date="2009-11" db="EMBL/GenBank/DDBJ databases">
        <title>The Genome Sequence of Allomyces macrogynus strain ATCC 38327.</title>
        <authorList>
            <consortium name="The Broad Institute Genome Sequencing Platform"/>
            <person name="Russ C."/>
            <person name="Cuomo C."/>
            <person name="Shea T."/>
            <person name="Young S.K."/>
            <person name="Zeng Q."/>
            <person name="Koehrsen M."/>
            <person name="Haas B."/>
            <person name="Borodovsky M."/>
            <person name="Guigo R."/>
            <person name="Alvarado L."/>
            <person name="Berlin A."/>
            <person name="Borenstein D."/>
            <person name="Chen Z."/>
            <person name="Engels R."/>
            <person name="Freedman E."/>
            <person name="Gellesch M."/>
            <person name="Goldberg J."/>
            <person name="Griggs A."/>
            <person name="Gujja S."/>
            <person name="Heiman D."/>
            <person name="Hepburn T."/>
            <person name="Howarth C."/>
            <person name="Jen D."/>
            <person name="Larson L."/>
            <person name="Lewis B."/>
            <person name="Mehta T."/>
            <person name="Park D."/>
            <person name="Pearson M."/>
            <person name="Roberts A."/>
            <person name="Saif S."/>
            <person name="Shenoy N."/>
            <person name="Sisk P."/>
            <person name="Stolte C."/>
            <person name="Sykes S."/>
            <person name="Walk T."/>
            <person name="White J."/>
            <person name="Yandava C."/>
            <person name="Burger G."/>
            <person name="Gray M.W."/>
            <person name="Holland P.W.H."/>
            <person name="King N."/>
            <person name="Lang F.B.F."/>
            <person name="Roger A.J."/>
            <person name="Ruiz-Trillo I."/>
            <person name="Lander E."/>
            <person name="Nusbaum C."/>
        </authorList>
    </citation>
    <scope>NUCLEOTIDE SEQUENCE [LARGE SCALE GENOMIC DNA]</scope>
    <source>
        <strain evidence="3">ATCC 38327</strain>
    </source>
</reference>
<feature type="compositionally biased region" description="Low complexity" evidence="1">
    <location>
        <begin position="326"/>
        <end position="358"/>
    </location>
</feature>
<dbReference type="OrthoDB" id="5591315at2759"/>
<feature type="compositionally biased region" description="Acidic residues" evidence="1">
    <location>
        <begin position="205"/>
        <end position="216"/>
    </location>
</feature>
<feature type="compositionally biased region" description="Basic and acidic residues" evidence="1">
    <location>
        <begin position="1"/>
        <end position="14"/>
    </location>
</feature>
<proteinExistence type="predicted"/>
<feature type="compositionally biased region" description="Low complexity" evidence="1">
    <location>
        <begin position="1001"/>
        <end position="1036"/>
    </location>
</feature>
<dbReference type="VEuPathDB" id="FungiDB:AMAG_11634"/>
<feature type="region of interest" description="Disordered" evidence="1">
    <location>
        <begin position="1246"/>
        <end position="1274"/>
    </location>
</feature>
<feature type="compositionally biased region" description="Basic residues" evidence="1">
    <location>
        <begin position="1066"/>
        <end position="1076"/>
    </location>
</feature>
<evidence type="ECO:0000313" key="3">
    <source>
        <dbReference type="Proteomes" id="UP000054350"/>
    </source>
</evidence>
<dbReference type="EMBL" id="GG745350">
    <property type="protein sequence ID" value="KNE66500.1"/>
    <property type="molecule type" value="Genomic_DNA"/>
</dbReference>
<gene>
    <name evidence="2" type="ORF">AMAG_11634</name>
</gene>
<feature type="region of interest" description="Disordered" evidence="1">
    <location>
        <begin position="973"/>
        <end position="1043"/>
    </location>
</feature>
<organism evidence="2 3">
    <name type="scientific">Allomyces macrogynus (strain ATCC 38327)</name>
    <name type="common">Allomyces javanicus var. macrogynus</name>
    <dbReference type="NCBI Taxonomy" id="578462"/>
    <lineage>
        <taxon>Eukaryota</taxon>
        <taxon>Fungi</taxon>
        <taxon>Fungi incertae sedis</taxon>
        <taxon>Blastocladiomycota</taxon>
        <taxon>Blastocladiomycetes</taxon>
        <taxon>Blastocladiales</taxon>
        <taxon>Blastocladiaceae</taxon>
        <taxon>Allomyces</taxon>
    </lineage>
</organism>
<sequence>MADSHPPPHYDPHHLGAPPMHYSSSRRPSGASLPAMPPTPATPSSYASWTSSPSDAMHHHLPHLPSSSATVQPWTSNAPSGTVPRDVNDSLQSPPQMPQTPRPSLRTRCMPVIRCPRPFRIARLCRAPPASPRSPAYRSVPRPEGGLVVVSSAASSGMRKPSSGLATAPVVYGAAYGAGNTHAPPALGAECGRNDGDGGAATSDDHDDDDDDDALSDTEALLHPSGRRRAAFGGESPTPAAPSANPAATRAAMALHRRSRSWTSNHESLTAVDRNGTAGASSEQLLSDHWLQDHRLNALAGATPPPPSSLLSHATPSDLDLPSSMAGTTGAADASVASVASMSLLDRQQAAAPSPRQRAGSHRSLAPSTAPSRGPAVSSAGGAVQTFDAATAPPRKASLASAASVGALFPTPHAPQIRPRSPSSARYTSDTEPGALELAIAAEDEDDDDEDVNRYSVPTGSLMTVTDVEPLGFGPTAAHESPVHPWAHRVSDPRPSPVRGSGVASGSWTSLPATTIVDPPVVASASSMSLPDTVQAAAAVADTPGSGRAGPPVAAPRRALRHAPSAAGSARTVAPSLPHVSPADVPRIIVHVEPNLELGALGAVLAGKYKPKWKVIQAFAQALFEGLGCSWTAIMRVQPLLRATGMSPQHLMVMALYIRRYLHARAAGTAPPPANPPKSRVVHVQGEDPPLAMLRKGSATSSVSRTSSRTRRMLERFSLGGGGSMRGSAPTSPAISTNARSLTIGSPAASVAADESMGLWDVVVRDERIRAGGIWDEGDDQEDGPDPALDQATGVISVTRDELLARGQARLLCVAALLSCKIMSDNCFTAQAIAGIAPRESVRGTADLVGYEVHVVTGVQFDLAVRRDELAQLTRDFRDTLSEQMVHRRRPSSLMGGAAMSPRTEAALVDDGSIMSAFGVCDALLDLLVKTAAVAGEPGEDISNAAFIVQPPPPAPVAAVPAVNGYPTSVPRSVTAPAATDPAPALHPLRSHPTESSFAIAPPSGSAAAAHHHAVPPASGVSSTAAATTAATTGSTPRYPGKDASLLADMLRAQLSTTPAPADHHPHPHPHQHQHHAFSTAATAGNTPVVGSAPTLQVHTPPLAHAPSSRPSTPSHAVRLATAASTSTQLVTPVTQPRGARTDLTIPSLTQVRAGSAASGSSLGGGNSTLDRPGSSSMSLLAAAAAATAAATTVHRHDPAVLDSVAAAAAAATGPAHSALASILSLADAVEASPLMRAPVAVVPSNVGGRSAASSRVGSAGPASPATTGGGPVSARTQLQDLLLEHDAWMQAHRVPGRPDSAVDGVYPAARGVE</sequence>
<feature type="compositionally biased region" description="Low complexity" evidence="1">
    <location>
        <begin position="236"/>
        <end position="254"/>
    </location>
</feature>
<dbReference type="Proteomes" id="UP000054350">
    <property type="component" value="Unassembled WGS sequence"/>
</dbReference>
<feature type="region of interest" description="Disordered" evidence="1">
    <location>
        <begin position="409"/>
        <end position="430"/>
    </location>
</feature>
<keyword evidence="3" id="KW-1185">Reference proteome</keyword>
<feature type="compositionally biased region" description="Low complexity" evidence="1">
    <location>
        <begin position="42"/>
        <end position="55"/>
    </location>
</feature>
<feature type="region of interest" description="Disordered" evidence="1">
    <location>
        <begin position="1295"/>
        <end position="1314"/>
    </location>
</feature>
<feature type="region of interest" description="Disordered" evidence="1">
    <location>
        <begin position="1152"/>
        <end position="1175"/>
    </location>
</feature>
<feature type="compositionally biased region" description="Polar residues" evidence="1">
    <location>
        <begin position="421"/>
        <end position="430"/>
    </location>
</feature>
<feature type="compositionally biased region" description="Low complexity" evidence="1">
    <location>
        <begin position="1247"/>
        <end position="1267"/>
    </location>
</feature>
<evidence type="ECO:0000256" key="1">
    <source>
        <dbReference type="SAM" id="MobiDB-lite"/>
    </source>
</evidence>